<evidence type="ECO:0000256" key="4">
    <source>
        <dbReference type="ARBA" id="ARBA00022729"/>
    </source>
</evidence>
<evidence type="ECO:0000256" key="3">
    <source>
        <dbReference type="ARBA" id="ARBA00022525"/>
    </source>
</evidence>
<evidence type="ECO:0000256" key="5">
    <source>
        <dbReference type="ARBA" id="ARBA00022801"/>
    </source>
</evidence>
<keyword evidence="9" id="KW-1185">Reference proteome</keyword>
<feature type="signal peptide" evidence="6">
    <location>
        <begin position="1"/>
        <end position="20"/>
    </location>
</feature>
<reference evidence="8" key="1">
    <citation type="submission" date="2022-10" db="EMBL/GenBank/DDBJ databases">
        <title>Comparative genomics and taxonomic characterization of three novel marine species of genus Reichenbachiella exhibiting antioxidant and polysaccharide degradation activities.</title>
        <authorList>
            <person name="Muhammad N."/>
            <person name="Lee Y.-J."/>
            <person name="Ko J."/>
            <person name="Kim S.-G."/>
        </authorList>
    </citation>
    <scope>NUCLEOTIDE SEQUENCE</scope>
    <source>
        <strain evidence="8">Wsw4-B4</strain>
    </source>
</reference>
<dbReference type="InterPro" id="IPR055372">
    <property type="entry name" value="CBM96"/>
</dbReference>
<evidence type="ECO:0000256" key="6">
    <source>
        <dbReference type="SAM" id="SignalP"/>
    </source>
</evidence>
<dbReference type="PANTHER" id="PTHR42693:SF53">
    <property type="entry name" value="ENDO-4-O-SULFATASE"/>
    <property type="match status" value="1"/>
</dbReference>
<keyword evidence="5" id="KW-0378">Hydrolase</keyword>
<accession>A0ABY6CZR6</accession>
<dbReference type="RefSeq" id="WP_263051148.1">
    <property type="nucleotide sequence ID" value="NZ_CP106735.1"/>
</dbReference>
<dbReference type="Pfam" id="PF00884">
    <property type="entry name" value="Sulfatase"/>
    <property type="match status" value="1"/>
</dbReference>
<dbReference type="Proteomes" id="UP001062165">
    <property type="component" value="Chromosome"/>
</dbReference>
<dbReference type="SUPFAM" id="SSF49265">
    <property type="entry name" value="Fibronectin type III"/>
    <property type="match status" value="1"/>
</dbReference>
<gene>
    <name evidence="8" type="ORF">N7E81_18800</name>
</gene>
<evidence type="ECO:0000259" key="7">
    <source>
        <dbReference type="PROSITE" id="PS50853"/>
    </source>
</evidence>
<comment type="subcellular location">
    <subcellularLocation>
        <location evidence="1">Secreted</location>
    </subcellularLocation>
</comment>
<dbReference type="Gene3D" id="2.60.40.10">
    <property type="entry name" value="Immunoglobulins"/>
    <property type="match status" value="1"/>
</dbReference>
<evidence type="ECO:0000256" key="2">
    <source>
        <dbReference type="ARBA" id="ARBA00008779"/>
    </source>
</evidence>
<feature type="chain" id="PRO_5045622350" evidence="6">
    <location>
        <begin position="21"/>
        <end position="1063"/>
    </location>
</feature>
<dbReference type="InterPro" id="IPR026444">
    <property type="entry name" value="Secre_tail"/>
</dbReference>
<dbReference type="Pfam" id="PF24517">
    <property type="entry name" value="CBM96"/>
    <property type="match status" value="2"/>
</dbReference>
<protein>
    <submittedName>
        <fullName evidence="8">DNRLRE domain-containing protein</fullName>
    </submittedName>
</protein>
<proteinExistence type="inferred from homology"/>
<dbReference type="InterPro" id="IPR000917">
    <property type="entry name" value="Sulfatase_N"/>
</dbReference>
<organism evidence="8 9">
    <name type="scientific">Reichenbachiella carrageenanivorans</name>
    <dbReference type="NCBI Taxonomy" id="2979869"/>
    <lineage>
        <taxon>Bacteria</taxon>
        <taxon>Pseudomonadati</taxon>
        <taxon>Bacteroidota</taxon>
        <taxon>Cytophagia</taxon>
        <taxon>Cytophagales</taxon>
        <taxon>Reichenbachiellaceae</taxon>
        <taxon>Reichenbachiella</taxon>
    </lineage>
</organism>
<dbReference type="InterPro" id="IPR036116">
    <property type="entry name" value="FN3_sf"/>
</dbReference>
<dbReference type="Pfam" id="PF00041">
    <property type="entry name" value="fn3"/>
    <property type="match status" value="1"/>
</dbReference>
<dbReference type="CDD" id="cd00063">
    <property type="entry name" value="FN3"/>
    <property type="match status" value="1"/>
</dbReference>
<dbReference type="Gene3D" id="3.40.720.10">
    <property type="entry name" value="Alkaline Phosphatase, subunit A"/>
    <property type="match status" value="1"/>
</dbReference>
<comment type="similarity">
    <text evidence="2">Belongs to the sulfatase family.</text>
</comment>
<dbReference type="NCBIfam" id="TIGR04183">
    <property type="entry name" value="Por_Secre_tail"/>
    <property type="match status" value="1"/>
</dbReference>
<dbReference type="InterPro" id="IPR017850">
    <property type="entry name" value="Alkaline_phosphatase_core_sf"/>
</dbReference>
<sequence>MLQNKLLIILLFLVARLGLAQDPPPNIIVIITDQHTGKIMTQRGYNHISTPGIDKLVAEGTLFTKSYATYPVCTFSRKSMITGVMPHKLDDVTVATSVGKTMKDNGYDTGYFGKWHVGTTDMDDIEAWHGFESYYENYYDSTIYKRSTDFINEARTKPFFMITSYNNPHDACELARNISGGNDSYHDGTVEEAMDTASCPQLPFNHAIPLHEAEGHYGRRNQDPGDPYYDTHPTKNWTEVEWRQFLYGYDRLLEKVDKRIEDLIDELDSKGMLENTIIIYTSDHGDGRAAHKWNQKKAFYEESINIPFIVSWKGKTKAGVINDTTLVSSGLDLFPTILQLAGISTPSSLHGIDISAAALVNPTSTLTSRDYVVSEIEQRVHTGHTPGKFTGRMVVTTDYKYILFDKGVNREQLYDLTTDPGELSPVTDDPTYHTQLLDLRQKLKDWVSTTGDSFDVDQIVGDFETNAKLNDIRVNGQSIASFSPDVVNYGLLINSAGGVTLEATAVNSASTVTITPPTDLMGNELARTAEIVVVSEDTNTSLTYEIIFEVSSQVTLTPTRDTYVRGGIYADTNYGLDTDLQVKQGANPDFYRKTFLKFDVNNFASIESAHVRLYTTSAKAGPVTIYEMGSSWGETIVTWNSAPTLGTAITTTAIGSTQQYYEWDVTSYIQSNAGGLVSFGLYDPSADNSSIIFSSQEGSNPPELVIMLTSAPAVPSSLSAAALSASEIDLSWTDHADNETGYKVERKSGAGAFTEIASLGANVSTYSDTSLAGATAYTYRVVAYNASGYSNYSTEASATTSGATSNHTYHPDEDSYVRGGASASLNFGSDTELVIKQGSNSDFYRKSLIKFDLSSESLGSVNEATLRVFASSAQPCDITAYALSDGWSESTVTWNNAPSNGTSISAVSVSANNVYYEWDVTSYVAAQLAGDGVISFGLWDLTADSKSVTINSKEAGSNIPELVIETSAGARMAHGTIEVDPSPLVNIYPNPLMDGILYVDLPSHDGTKVHISITDIQGKMIYQNQVQNKNSIQIDTNSWLTKGLFVIAVRTDHATTISKLIVH</sequence>
<dbReference type="PANTHER" id="PTHR42693">
    <property type="entry name" value="ARYLSULFATASE FAMILY MEMBER"/>
    <property type="match status" value="1"/>
</dbReference>
<evidence type="ECO:0000313" key="8">
    <source>
        <dbReference type="EMBL" id="UXX79405.1"/>
    </source>
</evidence>
<evidence type="ECO:0000256" key="1">
    <source>
        <dbReference type="ARBA" id="ARBA00004613"/>
    </source>
</evidence>
<dbReference type="PROSITE" id="PS50853">
    <property type="entry name" value="FN3"/>
    <property type="match status" value="1"/>
</dbReference>
<dbReference type="SMART" id="SM00060">
    <property type="entry name" value="FN3"/>
    <property type="match status" value="1"/>
</dbReference>
<name>A0ABY6CZR6_9BACT</name>
<dbReference type="SUPFAM" id="SSF53649">
    <property type="entry name" value="Alkaline phosphatase-like"/>
    <property type="match status" value="1"/>
</dbReference>
<feature type="domain" description="Fibronectin type-III" evidence="7">
    <location>
        <begin position="714"/>
        <end position="803"/>
    </location>
</feature>
<keyword evidence="4 6" id="KW-0732">Signal</keyword>
<dbReference type="InterPro" id="IPR013783">
    <property type="entry name" value="Ig-like_fold"/>
</dbReference>
<dbReference type="InterPro" id="IPR050738">
    <property type="entry name" value="Sulfatase"/>
</dbReference>
<evidence type="ECO:0000313" key="9">
    <source>
        <dbReference type="Proteomes" id="UP001062165"/>
    </source>
</evidence>
<dbReference type="EMBL" id="CP106735">
    <property type="protein sequence ID" value="UXX79405.1"/>
    <property type="molecule type" value="Genomic_DNA"/>
</dbReference>
<dbReference type="NCBIfam" id="NF033679">
    <property type="entry name" value="DNRLRE_dom"/>
    <property type="match status" value="2"/>
</dbReference>
<dbReference type="Pfam" id="PF18962">
    <property type="entry name" value="Por_Secre_tail"/>
    <property type="match status" value="1"/>
</dbReference>
<dbReference type="InterPro" id="IPR003961">
    <property type="entry name" value="FN3_dom"/>
</dbReference>
<keyword evidence="3" id="KW-0964">Secreted</keyword>